<protein>
    <submittedName>
        <fullName evidence="3">Uncharacterized protein</fullName>
    </submittedName>
</protein>
<proteinExistence type="predicted"/>
<gene>
    <name evidence="3" type="ORF">S06H3_06194</name>
</gene>
<evidence type="ECO:0000313" key="3">
    <source>
        <dbReference type="EMBL" id="GAH91377.1"/>
    </source>
</evidence>
<reference evidence="3" key="1">
    <citation type="journal article" date="2014" name="Front. Microbiol.">
        <title>High frequency of phylogenetically diverse reductive dehalogenase-homologous genes in deep subseafloor sedimentary metagenomes.</title>
        <authorList>
            <person name="Kawai M."/>
            <person name="Futagami T."/>
            <person name="Toyoda A."/>
            <person name="Takaki Y."/>
            <person name="Nishi S."/>
            <person name="Hori S."/>
            <person name="Arai W."/>
            <person name="Tsubouchi T."/>
            <person name="Morono Y."/>
            <person name="Uchiyama I."/>
            <person name="Ito T."/>
            <person name="Fujiyama A."/>
            <person name="Inagaki F."/>
            <person name="Takami H."/>
        </authorList>
    </citation>
    <scope>NUCLEOTIDE SEQUENCE</scope>
    <source>
        <strain evidence="3">Expedition CK06-06</strain>
    </source>
</reference>
<organism evidence="3">
    <name type="scientific">marine sediment metagenome</name>
    <dbReference type="NCBI Taxonomy" id="412755"/>
    <lineage>
        <taxon>unclassified sequences</taxon>
        <taxon>metagenomes</taxon>
        <taxon>ecological metagenomes</taxon>
    </lineage>
</organism>
<dbReference type="EMBL" id="BARV01002382">
    <property type="protein sequence ID" value="GAH91377.1"/>
    <property type="molecule type" value="Genomic_DNA"/>
</dbReference>
<name>X1JBM1_9ZZZZ</name>
<dbReference type="AlphaFoldDB" id="X1JBM1"/>
<sequence>MVYYKKRTPESYRGKTPEAEARRLANLKQNQARTLEEMKKEAEKFQSQKKKLKDLNIIQFAENPIILGLSFKKRQPQKVILKALYGLPLNKKELEIFNTLTKGKGKYTPGKEKTEAILALGARSGKSFIASICALYEAT</sequence>
<feature type="compositionally biased region" description="Basic and acidic residues" evidence="2">
    <location>
        <begin position="7"/>
        <end position="20"/>
    </location>
</feature>
<feature type="region of interest" description="Disordered" evidence="2">
    <location>
        <begin position="1"/>
        <end position="20"/>
    </location>
</feature>
<evidence type="ECO:0000256" key="2">
    <source>
        <dbReference type="SAM" id="MobiDB-lite"/>
    </source>
</evidence>
<feature type="coiled-coil region" evidence="1">
    <location>
        <begin position="21"/>
        <end position="55"/>
    </location>
</feature>
<keyword evidence="1" id="KW-0175">Coiled coil</keyword>
<feature type="non-terminal residue" evidence="3">
    <location>
        <position position="139"/>
    </location>
</feature>
<accession>X1JBM1</accession>
<evidence type="ECO:0000256" key="1">
    <source>
        <dbReference type="SAM" id="Coils"/>
    </source>
</evidence>
<comment type="caution">
    <text evidence="3">The sequence shown here is derived from an EMBL/GenBank/DDBJ whole genome shotgun (WGS) entry which is preliminary data.</text>
</comment>